<organism evidence="2 3">
    <name type="scientific">Carnegiea gigantea</name>
    <dbReference type="NCBI Taxonomy" id="171969"/>
    <lineage>
        <taxon>Eukaryota</taxon>
        <taxon>Viridiplantae</taxon>
        <taxon>Streptophyta</taxon>
        <taxon>Embryophyta</taxon>
        <taxon>Tracheophyta</taxon>
        <taxon>Spermatophyta</taxon>
        <taxon>Magnoliopsida</taxon>
        <taxon>eudicotyledons</taxon>
        <taxon>Gunneridae</taxon>
        <taxon>Pentapetalae</taxon>
        <taxon>Caryophyllales</taxon>
        <taxon>Cactineae</taxon>
        <taxon>Cactaceae</taxon>
        <taxon>Cactoideae</taxon>
        <taxon>Echinocereeae</taxon>
        <taxon>Carnegiea</taxon>
    </lineage>
</organism>
<dbReference type="EMBL" id="JAKOGI010000062">
    <property type="protein sequence ID" value="KAJ8446022.1"/>
    <property type="molecule type" value="Genomic_DNA"/>
</dbReference>
<comment type="caution">
    <text evidence="2">The sequence shown here is derived from an EMBL/GenBank/DDBJ whole genome shotgun (WGS) entry which is preliminary data.</text>
</comment>
<dbReference type="AlphaFoldDB" id="A0A9Q1QKT3"/>
<feature type="region of interest" description="Disordered" evidence="1">
    <location>
        <begin position="32"/>
        <end position="53"/>
    </location>
</feature>
<evidence type="ECO:0000313" key="3">
    <source>
        <dbReference type="Proteomes" id="UP001153076"/>
    </source>
</evidence>
<dbReference type="Proteomes" id="UP001153076">
    <property type="component" value="Unassembled WGS sequence"/>
</dbReference>
<accession>A0A9Q1QKT3</accession>
<keyword evidence="3" id="KW-1185">Reference proteome</keyword>
<gene>
    <name evidence="2" type="ORF">Cgig2_012366</name>
</gene>
<name>A0A9Q1QKT3_9CARY</name>
<evidence type="ECO:0000256" key="1">
    <source>
        <dbReference type="SAM" id="MobiDB-lite"/>
    </source>
</evidence>
<evidence type="ECO:0000313" key="2">
    <source>
        <dbReference type="EMBL" id="KAJ8446022.1"/>
    </source>
</evidence>
<feature type="compositionally biased region" description="Basic residues" evidence="1">
    <location>
        <begin position="40"/>
        <end position="50"/>
    </location>
</feature>
<protein>
    <submittedName>
        <fullName evidence="2">Uncharacterized protein</fullName>
    </submittedName>
</protein>
<sequence length="187" mass="21406">MGVFINYKEFNRRPENATSSASGHLWNSRASVDPQLPAPRPHRHHHHGWQPHHPEARCPHHRLVLTFGTSLAVVFNVSQVGLKVTFSLKVIGSQGFYEFLEKFCTALMAGMTGLLLDASFSFLNFSERRLYLATDSSDFWRSIWRSPIFPRRRALELSRSWIYVSRVETDGVDLMAFSTSVKAWPTT</sequence>
<reference evidence="2" key="1">
    <citation type="submission" date="2022-04" db="EMBL/GenBank/DDBJ databases">
        <title>Carnegiea gigantea Genome sequencing and assembly v2.</title>
        <authorList>
            <person name="Copetti D."/>
            <person name="Sanderson M.J."/>
            <person name="Burquez A."/>
            <person name="Wojciechowski M.F."/>
        </authorList>
    </citation>
    <scope>NUCLEOTIDE SEQUENCE</scope>
    <source>
        <strain evidence="2">SGP5-SGP5p</strain>
        <tissue evidence="2">Aerial part</tissue>
    </source>
</reference>
<proteinExistence type="predicted"/>